<organism evidence="1 2">
    <name type="scientific">Rangifer tarandus platyrhynchus</name>
    <name type="common">Svalbard reindeer</name>
    <dbReference type="NCBI Taxonomy" id="3082113"/>
    <lineage>
        <taxon>Eukaryota</taxon>
        <taxon>Metazoa</taxon>
        <taxon>Chordata</taxon>
        <taxon>Craniata</taxon>
        <taxon>Vertebrata</taxon>
        <taxon>Euteleostomi</taxon>
        <taxon>Mammalia</taxon>
        <taxon>Eutheria</taxon>
        <taxon>Laurasiatheria</taxon>
        <taxon>Artiodactyla</taxon>
        <taxon>Ruminantia</taxon>
        <taxon>Pecora</taxon>
        <taxon>Cervidae</taxon>
        <taxon>Odocoileinae</taxon>
        <taxon>Rangifer</taxon>
    </lineage>
</organism>
<name>A0ACB0FG82_RANTA</name>
<dbReference type="Proteomes" id="UP001162501">
    <property type="component" value="Chromosome 7"/>
</dbReference>
<reference evidence="1" key="1">
    <citation type="submission" date="2023-05" db="EMBL/GenBank/DDBJ databases">
        <authorList>
            <consortium name="ELIXIR-Norway"/>
        </authorList>
    </citation>
    <scope>NUCLEOTIDE SEQUENCE</scope>
</reference>
<proteinExistence type="predicted"/>
<sequence length="198" mass="21016">MVGGLPGGQRGSGPLGAAQGPPPKRRRCHPPASFLGPCLDWTSLLNVEPVYEAHSRYAADGEALNVCERFPGLSPTLPWLQHRLLLVAGSRPGSQILEADAPRGPRRLRASPRLSLGTARARADSGSHGSAQPNYSEAAVGKEGDWQAEEAAAAYGEGAALRRSHMLPLNSSFALCALLGPCQRAHLLQEYLQSPTQK</sequence>
<protein>
    <submittedName>
        <fullName evidence="1">Uncharacterized protein</fullName>
    </submittedName>
</protein>
<dbReference type="EMBL" id="OX596091">
    <property type="protein sequence ID" value="CAI9712088.1"/>
    <property type="molecule type" value="Genomic_DNA"/>
</dbReference>
<accession>A0ACB0FG82</accession>
<gene>
    <name evidence="1" type="ORF">MRATA1EN3_LOCUS23301</name>
</gene>
<evidence type="ECO:0000313" key="1">
    <source>
        <dbReference type="EMBL" id="CAI9712088.1"/>
    </source>
</evidence>
<evidence type="ECO:0000313" key="2">
    <source>
        <dbReference type="Proteomes" id="UP001162501"/>
    </source>
</evidence>